<keyword evidence="2" id="KW-1185">Reference proteome</keyword>
<organism evidence="2">
    <name type="scientific">Laccaria bicolor (strain S238N-H82 / ATCC MYA-4686)</name>
    <name type="common">Bicoloured deceiver</name>
    <name type="synonym">Laccaria laccata var. bicolor</name>
    <dbReference type="NCBI Taxonomy" id="486041"/>
    <lineage>
        <taxon>Eukaryota</taxon>
        <taxon>Fungi</taxon>
        <taxon>Dikarya</taxon>
        <taxon>Basidiomycota</taxon>
        <taxon>Agaricomycotina</taxon>
        <taxon>Agaricomycetes</taxon>
        <taxon>Agaricomycetidae</taxon>
        <taxon>Agaricales</taxon>
        <taxon>Agaricineae</taxon>
        <taxon>Hydnangiaceae</taxon>
        <taxon>Laccaria</taxon>
    </lineage>
</organism>
<dbReference type="GeneID" id="6077877"/>
<dbReference type="Proteomes" id="UP000001194">
    <property type="component" value="Unassembled WGS sequence"/>
</dbReference>
<dbReference type="KEGG" id="lbc:LACBIDRAFT_298906"/>
<evidence type="ECO:0000313" key="2">
    <source>
        <dbReference type="Proteomes" id="UP000001194"/>
    </source>
</evidence>
<protein>
    <submittedName>
        <fullName evidence="1">Predicted protein</fullName>
    </submittedName>
</protein>
<accession>B0DDK2</accession>
<dbReference type="OrthoDB" id="3056697at2759"/>
<gene>
    <name evidence="1" type="ORF">LACBIDRAFT_298906</name>
</gene>
<evidence type="ECO:0000313" key="1">
    <source>
        <dbReference type="EMBL" id="EDR07102.1"/>
    </source>
</evidence>
<dbReference type="EMBL" id="DS547105">
    <property type="protein sequence ID" value="EDR07102.1"/>
    <property type="molecule type" value="Genomic_DNA"/>
</dbReference>
<name>B0DDK2_LACBS</name>
<sequence>MSNAVPQMFKLPLIDSDQNTCAFCGTHVAVELSVSGKHAGQYYIKCLSKEIHTNGKAFWFFFPPGVKPSKQTAVMSSGLSKTVSNRTNLVTDNN</sequence>
<dbReference type="HOGENOM" id="CLU_2386552_0_0_1"/>
<dbReference type="InParanoid" id="B0DDK2"/>
<reference evidence="1 2" key="1">
    <citation type="journal article" date="2008" name="Nature">
        <title>The genome of Laccaria bicolor provides insights into mycorrhizal symbiosis.</title>
        <authorList>
            <person name="Martin F."/>
            <person name="Aerts A."/>
            <person name="Ahren D."/>
            <person name="Brun A."/>
            <person name="Danchin E.G.J."/>
            <person name="Duchaussoy F."/>
            <person name="Gibon J."/>
            <person name="Kohler A."/>
            <person name="Lindquist E."/>
            <person name="Pereda V."/>
            <person name="Salamov A."/>
            <person name="Shapiro H.J."/>
            <person name="Wuyts J."/>
            <person name="Blaudez D."/>
            <person name="Buee M."/>
            <person name="Brokstein P."/>
            <person name="Canbaeck B."/>
            <person name="Cohen D."/>
            <person name="Courty P.E."/>
            <person name="Coutinho P.M."/>
            <person name="Delaruelle C."/>
            <person name="Detter J.C."/>
            <person name="Deveau A."/>
            <person name="DiFazio S."/>
            <person name="Duplessis S."/>
            <person name="Fraissinet-Tachet L."/>
            <person name="Lucic E."/>
            <person name="Frey-Klett P."/>
            <person name="Fourrey C."/>
            <person name="Feussner I."/>
            <person name="Gay G."/>
            <person name="Grimwood J."/>
            <person name="Hoegger P.J."/>
            <person name="Jain P."/>
            <person name="Kilaru S."/>
            <person name="Labbe J."/>
            <person name="Lin Y.C."/>
            <person name="Legue V."/>
            <person name="Le Tacon F."/>
            <person name="Marmeisse R."/>
            <person name="Melayah D."/>
            <person name="Montanini B."/>
            <person name="Muratet M."/>
            <person name="Nehls U."/>
            <person name="Niculita-Hirzel H."/>
            <person name="Oudot-Le Secq M.P."/>
            <person name="Peter M."/>
            <person name="Quesneville H."/>
            <person name="Rajashekar B."/>
            <person name="Reich M."/>
            <person name="Rouhier N."/>
            <person name="Schmutz J."/>
            <person name="Yin T."/>
            <person name="Chalot M."/>
            <person name="Henrissat B."/>
            <person name="Kuees U."/>
            <person name="Lucas S."/>
            <person name="Van de Peer Y."/>
            <person name="Podila G.K."/>
            <person name="Polle A."/>
            <person name="Pukkila P.J."/>
            <person name="Richardson P.M."/>
            <person name="Rouze P."/>
            <person name="Sanders I.R."/>
            <person name="Stajich J.E."/>
            <person name="Tunlid A."/>
            <person name="Tuskan G."/>
            <person name="Grigoriev I.V."/>
        </authorList>
    </citation>
    <scope>NUCLEOTIDE SEQUENCE [LARGE SCALE GENOMIC DNA]</scope>
    <source>
        <strain evidence="2">S238N-H82 / ATCC MYA-4686</strain>
    </source>
</reference>
<dbReference type="AlphaFoldDB" id="B0DDK2"/>
<dbReference type="RefSeq" id="XP_001882033.1">
    <property type="nucleotide sequence ID" value="XM_001881998.1"/>
</dbReference>
<proteinExistence type="predicted"/>